<comment type="caution">
    <text evidence="2">The sequence shown here is derived from an EMBL/GenBank/DDBJ whole genome shotgun (WGS) entry which is preliminary data.</text>
</comment>
<keyword evidence="3" id="KW-1185">Reference proteome</keyword>
<evidence type="ECO:0000259" key="1">
    <source>
        <dbReference type="Pfam" id="PF09012"/>
    </source>
</evidence>
<dbReference type="EMBL" id="BNCH01000008">
    <property type="protein sequence ID" value="GHF06334.1"/>
    <property type="molecule type" value="Genomic_DNA"/>
</dbReference>
<accession>A0ABQ3J7A1</accession>
<reference evidence="3" key="1">
    <citation type="journal article" date="2019" name="Int. J. Syst. Evol. Microbiol.">
        <title>The Global Catalogue of Microorganisms (GCM) 10K type strain sequencing project: providing services to taxonomists for standard genome sequencing and annotation.</title>
        <authorList>
            <consortium name="The Broad Institute Genomics Platform"/>
            <consortium name="The Broad Institute Genome Sequencing Center for Infectious Disease"/>
            <person name="Wu L."/>
            <person name="Ma J."/>
        </authorList>
    </citation>
    <scope>NUCLEOTIDE SEQUENCE [LARGE SCALE GENOMIC DNA]</scope>
    <source>
        <strain evidence="3">KCTC 42443</strain>
    </source>
</reference>
<dbReference type="SUPFAM" id="SSF46785">
    <property type="entry name" value="Winged helix' DNA-binding domain"/>
    <property type="match status" value="1"/>
</dbReference>
<organism evidence="2 3">
    <name type="scientific">Aliiroseovarius zhejiangensis</name>
    <dbReference type="NCBI Taxonomy" id="1632025"/>
    <lineage>
        <taxon>Bacteria</taxon>
        <taxon>Pseudomonadati</taxon>
        <taxon>Pseudomonadota</taxon>
        <taxon>Alphaproteobacteria</taxon>
        <taxon>Rhodobacterales</taxon>
        <taxon>Paracoccaceae</taxon>
        <taxon>Aliiroseovarius</taxon>
    </lineage>
</organism>
<dbReference type="RefSeq" id="WP_229836889.1">
    <property type="nucleotide sequence ID" value="NZ_BNCH01000008.1"/>
</dbReference>
<sequence>MAVLLDIRNYVRLHGQASLLDLSHRFHMQPDALRGMLDHWQRKGVIRRLDVADTCGGCAIKTGCGSCASNAAFETYEWAGV</sequence>
<gene>
    <name evidence="2" type="ORF">GCM10016455_29380</name>
</gene>
<dbReference type="InterPro" id="IPR015102">
    <property type="entry name" value="Tscrpt_reg_HTH_FeoC"/>
</dbReference>
<dbReference type="InterPro" id="IPR036388">
    <property type="entry name" value="WH-like_DNA-bd_sf"/>
</dbReference>
<dbReference type="Proteomes" id="UP000609802">
    <property type="component" value="Unassembled WGS sequence"/>
</dbReference>
<dbReference type="InterPro" id="IPR036390">
    <property type="entry name" value="WH_DNA-bd_sf"/>
</dbReference>
<dbReference type="Gene3D" id="1.10.10.10">
    <property type="entry name" value="Winged helix-like DNA-binding domain superfamily/Winged helix DNA-binding domain"/>
    <property type="match status" value="1"/>
</dbReference>
<feature type="domain" description="Transcriptional regulator HTH-type FeoC" evidence="1">
    <location>
        <begin position="3"/>
        <end position="76"/>
    </location>
</feature>
<name>A0ABQ3J7A1_9RHOB</name>
<evidence type="ECO:0000313" key="3">
    <source>
        <dbReference type="Proteomes" id="UP000609802"/>
    </source>
</evidence>
<protein>
    <recommendedName>
        <fullName evidence="1">Transcriptional regulator HTH-type FeoC domain-containing protein</fullName>
    </recommendedName>
</protein>
<dbReference type="Pfam" id="PF09012">
    <property type="entry name" value="FeoC"/>
    <property type="match status" value="1"/>
</dbReference>
<evidence type="ECO:0000313" key="2">
    <source>
        <dbReference type="EMBL" id="GHF06334.1"/>
    </source>
</evidence>
<proteinExistence type="predicted"/>